<dbReference type="GeneID" id="36319526"/>
<dbReference type="VEuPathDB" id="MicrosporidiaDB:AAJ76_2160001923"/>
<feature type="transmembrane region" description="Helical" evidence="1">
    <location>
        <begin position="64"/>
        <end position="86"/>
    </location>
</feature>
<keyword evidence="4" id="KW-1185">Reference proteome</keyword>
<comment type="caution">
    <text evidence="3">The sequence shown here is derived from an EMBL/GenBank/DDBJ whole genome shotgun (WGS) entry which is preliminary data.</text>
</comment>
<dbReference type="RefSeq" id="XP_024329568.1">
    <property type="nucleotide sequence ID" value="XM_024474601.1"/>
</dbReference>
<dbReference type="Proteomes" id="UP000034350">
    <property type="component" value="Unassembled WGS sequence"/>
</dbReference>
<evidence type="ECO:0000313" key="4">
    <source>
        <dbReference type="Proteomes" id="UP000034350"/>
    </source>
</evidence>
<keyword evidence="1" id="KW-1133">Transmembrane helix</keyword>
<organism evidence="3 4">
    <name type="scientific">Vairimorpha ceranae</name>
    <dbReference type="NCBI Taxonomy" id="40302"/>
    <lineage>
        <taxon>Eukaryota</taxon>
        <taxon>Fungi</taxon>
        <taxon>Fungi incertae sedis</taxon>
        <taxon>Microsporidia</taxon>
        <taxon>Nosematidae</taxon>
        <taxon>Vairimorpha</taxon>
    </lineage>
</organism>
<reference evidence="3 4" key="1">
    <citation type="journal article" date="2015" name="Environ. Microbiol.">
        <title>Genome analyses suggest the presence of polyploidy and recent human-driven expansions in eight global populations of the honeybee pathogen Nosema ceranae.</title>
        <authorList>
            <person name="Pelin A."/>
            <person name="Selman M."/>
            <person name="Aris-Brosou S."/>
            <person name="Farinelli L."/>
            <person name="Corradi N."/>
        </authorList>
    </citation>
    <scope>NUCLEOTIDE SEQUENCE [LARGE SCALE GENOMIC DNA]</scope>
    <source>
        <strain evidence="3 4">PA08 1199</strain>
    </source>
</reference>
<dbReference type="VEuPathDB" id="MicrosporidiaDB:G9O61_00g019760"/>
<feature type="signal peptide" evidence="2">
    <location>
        <begin position="1"/>
        <end position="20"/>
    </location>
</feature>
<keyword evidence="1" id="KW-0812">Transmembrane</keyword>
<proteinExistence type="predicted"/>
<name>A0A0F9W7S4_9MICR</name>
<gene>
    <name evidence="3" type="ORF">AAJ76_2160001923</name>
</gene>
<feature type="chain" id="PRO_5002529555" evidence="2">
    <location>
        <begin position="21"/>
        <end position="104"/>
    </location>
</feature>
<dbReference type="AlphaFoldDB" id="A0A0F9W7S4"/>
<evidence type="ECO:0000256" key="1">
    <source>
        <dbReference type="SAM" id="Phobius"/>
    </source>
</evidence>
<sequence>MLRFIFYILLIICTKDYKNSSNQINYIGFGTVQPAIIDVPEESTEGVRFSFRVLASSLTRLDKIIVAILICWMFILIIKIFIIALYKNKVKINFEGVIEQDSAI</sequence>
<protein>
    <submittedName>
        <fullName evidence="3">Uncharacterized protein</fullName>
    </submittedName>
</protein>
<evidence type="ECO:0000313" key="3">
    <source>
        <dbReference type="EMBL" id="KKO73826.1"/>
    </source>
</evidence>
<keyword evidence="1" id="KW-0472">Membrane</keyword>
<dbReference type="EMBL" id="JPQZ01000216">
    <property type="protein sequence ID" value="KKO73826.1"/>
    <property type="molecule type" value="Genomic_DNA"/>
</dbReference>
<accession>A0A0F9W7S4</accession>
<evidence type="ECO:0000256" key="2">
    <source>
        <dbReference type="SAM" id="SignalP"/>
    </source>
</evidence>
<keyword evidence="2" id="KW-0732">Signal</keyword>